<keyword evidence="1" id="KW-0812">Transmembrane</keyword>
<dbReference type="AlphaFoldDB" id="A0A939TQ68"/>
<accession>A0A939TQ68</accession>
<evidence type="ECO:0000256" key="1">
    <source>
        <dbReference type="SAM" id="Phobius"/>
    </source>
</evidence>
<dbReference type="Pfam" id="PF11139">
    <property type="entry name" value="SfLAP"/>
    <property type="match status" value="1"/>
</dbReference>
<feature type="transmembrane region" description="Helical" evidence="1">
    <location>
        <begin position="88"/>
        <end position="109"/>
    </location>
</feature>
<dbReference type="InterPro" id="IPR021315">
    <property type="entry name" value="Gap/Sap"/>
</dbReference>
<evidence type="ECO:0000313" key="3">
    <source>
        <dbReference type="Proteomes" id="UP000668403"/>
    </source>
</evidence>
<comment type="caution">
    <text evidence="2">The sequence shown here is derived from an EMBL/GenBank/DDBJ whole genome shotgun (WGS) entry which is preliminary data.</text>
</comment>
<name>A0A939TQ68_9MICO</name>
<proteinExistence type="predicted"/>
<protein>
    <submittedName>
        <fullName evidence="2">GAP family protein</fullName>
    </submittedName>
</protein>
<feature type="transmembrane region" description="Helical" evidence="1">
    <location>
        <begin position="46"/>
        <end position="68"/>
    </location>
</feature>
<feature type="transmembrane region" description="Helical" evidence="1">
    <location>
        <begin position="12"/>
        <end position="34"/>
    </location>
</feature>
<keyword evidence="1" id="KW-0472">Membrane</keyword>
<gene>
    <name evidence="2" type="ORF">J4H85_01275</name>
</gene>
<keyword evidence="3" id="KW-1185">Reference proteome</keyword>
<dbReference type="EMBL" id="JAGFBF010000001">
    <property type="protein sequence ID" value="MBO2988632.1"/>
    <property type="molecule type" value="Genomic_DNA"/>
</dbReference>
<organism evidence="2 3">
    <name type="scientific">Leucobacter tardus</name>
    <dbReference type="NCBI Taxonomy" id="501483"/>
    <lineage>
        <taxon>Bacteria</taxon>
        <taxon>Bacillati</taxon>
        <taxon>Actinomycetota</taxon>
        <taxon>Actinomycetes</taxon>
        <taxon>Micrococcales</taxon>
        <taxon>Microbacteriaceae</taxon>
        <taxon>Leucobacter</taxon>
    </lineage>
</organism>
<dbReference type="Proteomes" id="UP000668403">
    <property type="component" value="Unassembled WGS sequence"/>
</dbReference>
<feature type="transmembrane region" description="Helical" evidence="1">
    <location>
        <begin position="166"/>
        <end position="189"/>
    </location>
</feature>
<feature type="transmembrane region" description="Helical" evidence="1">
    <location>
        <begin position="214"/>
        <end position="233"/>
    </location>
</feature>
<feature type="transmembrane region" description="Helical" evidence="1">
    <location>
        <begin position="130"/>
        <end position="154"/>
    </location>
</feature>
<keyword evidence="1" id="KW-1133">Transmembrane helix</keyword>
<sequence length="238" mass="25913">MMLADLLRFAGGAVSLIGLGLVMGFSPTLIAVALRILTQVQRPDRLIAGMLVGLALGSTALLLVLQFIDPRTLEAALRNEVEGVLVRRSVDLVFGTLFVLAAVVMGVRLRRPRRPVRARLPRSAGMQRPWQMIVVGASNTVIGVSGLATVYVAARLVRGISTDDPIRVLAYAVFLVATVSPYVLLTWAWQRLPRAAHRITTVFHRLATMDRRPWEFGIVLVIGLILLGLGVWGSPRPA</sequence>
<reference evidence="2" key="1">
    <citation type="submission" date="2021-03" db="EMBL/GenBank/DDBJ databases">
        <title>Leucobacter chromiisoli sp. nov., isolated from chromium-containing soil of chemical plant.</title>
        <authorList>
            <person name="Xu Z."/>
        </authorList>
    </citation>
    <scope>NUCLEOTIDE SEQUENCE</scope>
    <source>
        <strain evidence="2">K 70/01</strain>
    </source>
</reference>
<evidence type="ECO:0000313" key="2">
    <source>
        <dbReference type="EMBL" id="MBO2988632.1"/>
    </source>
</evidence>